<accession>A0A164MS05</accession>
<organism evidence="2 3">
    <name type="scientific">Sistotremastrum niveocremeum HHB9708</name>
    <dbReference type="NCBI Taxonomy" id="1314777"/>
    <lineage>
        <taxon>Eukaryota</taxon>
        <taxon>Fungi</taxon>
        <taxon>Dikarya</taxon>
        <taxon>Basidiomycota</taxon>
        <taxon>Agaricomycotina</taxon>
        <taxon>Agaricomycetes</taxon>
        <taxon>Sistotremastrales</taxon>
        <taxon>Sistotremastraceae</taxon>
        <taxon>Sertulicium</taxon>
        <taxon>Sertulicium niveocremeum</taxon>
    </lineage>
</organism>
<feature type="region of interest" description="Disordered" evidence="1">
    <location>
        <begin position="35"/>
        <end position="134"/>
    </location>
</feature>
<feature type="compositionally biased region" description="Basic and acidic residues" evidence="1">
    <location>
        <begin position="109"/>
        <end position="119"/>
    </location>
</feature>
<evidence type="ECO:0000313" key="3">
    <source>
        <dbReference type="Proteomes" id="UP000076722"/>
    </source>
</evidence>
<protein>
    <submittedName>
        <fullName evidence="2">Uncharacterized protein</fullName>
    </submittedName>
</protein>
<evidence type="ECO:0000313" key="2">
    <source>
        <dbReference type="EMBL" id="KZS86976.1"/>
    </source>
</evidence>
<name>A0A164MS05_9AGAM</name>
<feature type="compositionally biased region" description="Polar residues" evidence="1">
    <location>
        <begin position="91"/>
        <end position="108"/>
    </location>
</feature>
<gene>
    <name evidence="2" type="ORF">SISNIDRAFT_491482</name>
</gene>
<evidence type="ECO:0000256" key="1">
    <source>
        <dbReference type="SAM" id="MobiDB-lite"/>
    </source>
</evidence>
<dbReference type="AlphaFoldDB" id="A0A164MS05"/>
<sequence>MPKCGVCNLYVSNYGYLKQHVRGSKLCRTTLERRLANKVQDNSDEPTDEDEFTFQAGNAAHMDPNASLPPPNPHTPVLDHNVTDGLDNAAPSDNQNTAMDMDDTNGSHGHSDPDSEHNFVENFPANMRAGHPIA</sequence>
<proteinExistence type="predicted"/>
<reference evidence="2 3" key="1">
    <citation type="journal article" date="2016" name="Mol. Biol. Evol.">
        <title>Comparative Genomics of Early-Diverging Mushroom-Forming Fungi Provides Insights into the Origins of Lignocellulose Decay Capabilities.</title>
        <authorList>
            <person name="Nagy L.G."/>
            <person name="Riley R."/>
            <person name="Tritt A."/>
            <person name="Adam C."/>
            <person name="Daum C."/>
            <person name="Floudas D."/>
            <person name="Sun H."/>
            <person name="Yadav J.S."/>
            <person name="Pangilinan J."/>
            <person name="Larsson K.H."/>
            <person name="Matsuura K."/>
            <person name="Barry K."/>
            <person name="Labutti K."/>
            <person name="Kuo R."/>
            <person name="Ohm R.A."/>
            <person name="Bhattacharya S.S."/>
            <person name="Shirouzu T."/>
            <person name="Yoshinaga Y."/>
            <person name="Martin F.M."/>
            <person name="Grigoriev I.V."/>
            <person name="Hibbett D.S."/>
        </authorList>
    </citation>
    <scope>NUCLEOTIDE SEQUENCE [LARGE SCALE GENOMIC DNA]</scope>
    <source>
        <strain evidence="2 3">HHB9708</strain>
    </source>
</reference>
<feature type="compositionally biased region" description="Acidic residues" evidence="1">
    <location>
        <begin position="42"/>
        <end position="52"/>
    </location>
</feature>
<keyword evidence="3" id="KW-1185">Reference proteome</keyword>
<dbReference type="Proteomes" id="UP000076722">
    <property type="component" value="Unassembled WGS sequence"/>
</dbReference>
<dbReference type="EMBL" id="KV419461">
    <property type="protein sequence ID" value="KZS86976.1"/>
    <property type="molecule type" value="Genomic_DNA"/>
</dbReference>